<evidence type="ECO:0000256" key="2">
    <source>
        <dbReference type="SAM" id="MobiDB-lite"/>
    </source>
</evidence>
<dbReference type="CDD" id="cd14399">
    <property type="entry name" value="UBA_PLICs"/>
    <property type="match status" value="1"/>
</dbReference>
<feature type="region of interest" description="Disordered" evidence="2">
    <location>
        <begin position="435"/>
        <end position="459"/>
    </location>
</feature>
<dbReference type="SMART" id="SM00213">
    <property type="entry name" value="UBQ"/>
    <property type="match status" value="1"/>
</dbReference>
<dbReference type="GO" id="GO:0006511">
    <property type="term" value="P:ubiquitin-dependent protein catabolic process"/>
    <property type="evidence" value="ECO:0007669"/>
    <property type="project" value="TreeGrafter"/>
</dbReference>
<dbReference type="InterPro" id="IPR015496">
    <property type="entry name" value="Ubiquilin"/>
</dbReference>
<dbReference type="FunFam" id="3.10.20.90:FF:000095">
    <property type="entry name" value="Ubiquilin 4"/>
    <property type="match status" value="1"/>
</dbReference>
<name>A0A6B0SAX8_9CETA</name>
<dbReference type="PROSITE" id="PS50030">
    <property type="entry name" value="UBA"/>
    <property type="match status" value="1"/>
</dbReference>
<dbReference type="GO" id="GO:0031593">
    <property type="term" value="F:polyubiquitin modification-dependent protein binding"/>
    <property type="evidence" value="ECO:0007669"/>
    <property type="project" value="TreeGrafter"/>
</dbReference>
<protein>
    <recommendedName>
        <fullName evidence="1">Ubiquilin-like protein</fullName>
    </recommendedName>
</protein>
<feature type="region of interest" description="Disordered" evidence="2">
    <location>
        <begin position="211"/>
        <end position="235"/>
    </location>
</feature>
<accession>A0A6B0SAX8</accession>
<dbReference type="SMART" id="SM00165">
    <property type="entry name" value="UBA"/>
    <property type="match status" value="1"/>
</dbReference>
<dbReference type="CDD" id="cd01808">
    <property type="entry name" value="Ubl_PLICs"/>
    <property type="match status" value="1"/>
</dbReference>
<evidence type="ECO:0000259" key="3">
    <source>
        <dbReference type="PROSITE" id="PS50030"/>
    </source>
</evidence>
<dbReference type="Gene3D" id="1.10.8.10">
    <property type="entry name" value="DNA helicase RuvA subunit, C-terminal domain"/>
    <property type="match status" value="1"/>
</dbReference>
<dbReference type="GO" id="GO:0005829">
    <property type="term" value="C:cytosol"/>
    <property type="evidence" value="ECO:0007669"/>
    <property type="project" value="TreeGrafter"/>
</dbReference>
<dbReference type="PANTHER" id="PTHR10677">
    <property type="entry name" value="UBIQUILIN"/>
    <property type="match status" value="1"/>
</dbReference>
<dbReference type="Pfam" id="PF00240">
    <property type="entry name" value="ubiquitin"/>
    <property type="match status" value="1"/>
</dbReference>
<feature type="domain" description="UBA" evidence="3">
    <location>
        <begin position="582"/>
        <end position="627"/>
    </location>
</feature>
<dbReference type="SUPFAM" id="SSF54236">
    <property type="entry name" value="Ubiquitin-like"/>
    <property type="match status" value="1"/>
</dbReference>
<dbReference type="AlphaFoldDB" id="A0A6B0SAX8"/>
<keyword evidence="6" id="KW-1185">Reference proteome</keyword>
<dbReference type="SUPFAM" id="SSF46934">
    <property type="entry name" value="UBA-like"/>
    <property type="match status" value="1"/>
</dbReference>
<dbReference type="InterPro" id="IPR029071">
    <property type="entry name" value="Ubiquitin-like_domsf"/>
</dbReference>
<evidence type="ECO:0000259" key="4">
    <source>
        <dbReference type="PROSITE" id="PS50053"/>
    </source>
</evidence>
<reference evidence="5" key="1">
    <citation type="submission" date="2019-10" db="EMBL/GenBank/DDBJ databases">
        <title>The sequence and de novo assembly of the wild yak genome.</title>
        <authorList>
            <person name="Liu Y."/>
        </authorList>
    </citation>
    <scope>NUCLEOTIDE SEQUENCE [LARGE SCALE GENOMIC DNA]</scope>
    <source>
        <strain evidence="5">WY2019</strain>
    </source>
</reference>
<proteinExistence type="predicted"/>
<feature type="domain" description="Ubiquitin-like" evidence="4">
    <location>
        <begin position="135"/>
        <end position="209"/>
    </location>
</feature>
<dbReference type="Proteomes" id="UP000322234">
    <property type="component" value="Unassembled WGS sequence"/>
</dbReference>
<sequence>MESPLQLTGCLESLLGSHQRLNSSAYVLLHGLLLNCDLITDIISPEPARERAAATPWELGGSGTTLGGGVHRTWVRRHHGTPTGLCAQVCSVLHLDFLRSSGGLEFCSRGNMSRAREEAGDSQLVSGREPPSRIIRVSVKTPQDSQEFMLAENSSIRHFKKQISKRFHCDTDRLVLIFTGKILRDQDILSQRGILDGTTVHLVVRSRGKGILPGPSTLPSPAGHCTHRPDPSTSESTRMLARLGQLARTSPELADFFGQLAQLLMVVPESMGPSLEDPVVQGPVSEKPANASYVPESSRPVPKPEPALKALENLQNPARQQELLQVDKRGLEALKAVPGGDNAMHPVCSDIQHLMLSTLAPLVASKGHNPDSEPCRRGINPHSCPNITTTAPTVSIPARPLAQEVSAGVAAQARAVISNQANAVCRTGLSDLYSGQDLPSQESQQPIGKATPASQLRPSPSVLRRGLHVLQQNPALLHQLTIGSPLRHHMPLLPILTNPRALQALIQIEKGLQILSREVPGLGPCLWCPGRPHGARGISETRGGGQGHRADPVQPTLAVLQLLHALANACPQSTQSSSSSCPLAEDHYQQELEHLKAMGFANRDANLQALMATGGDIHAAIERLLGIPEA</sequence>
<dbReference type="FunFam" id="1.10.8.10:FF:000077">
    <property type="entry name" value="Ubiquilin like"/>
    <property type="match status" value="1"/>
</dbReference>
<evidence type="ECO:0000256" key="1">
    <source>
        <dbReference type="ARBA" id="ARBA00074668"/>
    </source>
</evidence>
<dbReference type="PROSITE" id="PS50053">
    <property type="entry name" value="UBIQUITIN_2"/>
    <property type="match status" value="1"/>
</dbReference>
<dbReference type="Gene3D" id="3.10.20.90">
    <property type="entry name" value="Phosphatidylinositol 3-kinase Catalytic Subunit, Chain A, domain 1"/>
    <property type="match status" value="1"/>
</dbReference>
<dbReference type="PANTHER" id="PTHR10677:SF10">
    <property type="entry name" value="UBIQUILIN 5"/>
    <property type="match status" value="1"/>
</dbReference>
<gene>
    <name evidence="5" type="ORF">E5288_WYG004458</name>
</gene>
<dbReference type="Pfam" id="PF00627">
    <property type="entry name" value="UBA"/>
    <property type="match status" value="1"/>
</dbReference>
<feature type="compositionally biased region" description="Polar residues" evidence="2">
    <location>
        <begin position="437"/>
        <end position="458"/>
    </location>
</feature>
<comment type="caution">
    <text evidence="5">The sequence shown here is derived from an EMBL/GenBank/DDBJ whole genome shotgun (WGS) entry which is preliminary data.</text>
</comment>
<evidence type="ECO:0000313" key="5">
    <source>
        <dbReference type="EMBL" id="MXQ97857.1"/>
    </source>
</evidence>
<evidence type="ECO:0000313" key="6">
    <source>
        <dbReference type="Proteomes" id="UP000322234"/>
    </source>
</evidence>
<dbReference type="InterPro" id="IPR009060">
    <property type="entry name" value="UBA-like_sf"/>
</dbReference>
<dbReference type="Pfam" id="PF23195">
    <property type="entry name" value="UBQLN1"/>
    <property type="match status" value="1"/>
</dbReference>
<dbReference type="InterPro" id="IPR015940">
    <property type="entry name" value="UBA"/>
</dbReference>
<organism evidence="5 6">
    <name type="scientific">Bos mutus</name>
    <name type="common">wild yak</name>
    <dbReference type="NCBI Taxonomy" id="72004"/>
    <lineage>
        <taxon>Eukaryota</taxon>
        <taxon>Metazoa</taxon>
        <taxon>Chordata</taxon>
        <taxon>Craniata</taxon>
        <taxon>Vertebrata</taxon>
        <taxon>Euteleostomi</taxon>
        <taxon>Mammalia</taxon>
        <taxon>Eutheria</taxon>
        <taxon>Laurasiatheria</taxon>
        <taxon>Artiodactyla</taxon>
        <taxon>Ruminantia</taxon>
        <taxon>Pecora</taxon>
        <taxon>Bovidae</taxon>
        <taxon>Bovinae</taxon>
        <taxon>Bos</taxon>
    </lineage>
</organism>
<dbReference type="InterPro" id="IPR000626">
    <property type="entry name" value="Ubiquitin-like_dom"/>
</dbReference>
<dbReference type="EMBL" id="VBQZ03000205">
    <property type="protein sequence ID" value="MXQ97857.1"/>
    <property type="molecule type" value="Genomic_DNA"/>
</dbReference>